<reference evidence="3" key="1">
    <citation type="submission" date="2022-06" db="EMBL/GenBank/DDBJ databases">
        <title>Helicobacter colisuis sp. nov.</title>
        <authorList>
            <person name="Papic B."/>
            <person name="Gruntar I."/>
        </authorList>
    </citation>
    <scope>NUCLEOTIDE SEQUENCE</scope>
    <source>
        <strain evidence="3">11154-15</strain>
    </source>
</reference>
<protein>
    <recommendedName>
        <fullName evidence="2">Cytokinin riboside 5'-monophosphate phosphoribohydrolase</fullName>
        <ecNumber evidence="2">3.2.2.n1</ecNumber>
    </recommendedName>
</protein>
<dbReference type="SUPFAM" id="SSF102405">
    <property type="entry name" value="MCP/YpsA-like"/>
    <property type="match status" value="1"/>
</dbReference>
<dbReference type="InterPro" id="IPR052341">
    <property type="entry name" value="LOG_family_nucleotidases"/>
</dbReference>
<sequence>MEEILKNYQEISKSFEVLKRYDNVVTIFGSARINSSHKDYKKVQKLACKLGEMGYSIMTGGGPGIMEAANRGLLQAKEKNPQVVSIGLNIQLPHEQHMNPYVEVPLIFENFFSRKLVFSHNSTAFIVAMGGFGTLDELSEVLVQISTGKHKKIPIILYGRDYWKGLIKWFKNRLLKEGMISKEELALLSFADSPKEVLRIFKKQKNECQDSRLV</sequence>
<keyword evidence="2" id="KW-0203">Cytokinin biosynthesis</keyword>
<organism evidence="3 4">
    <name type="scientific">Helicobacter colisuis</name>
    <dbReference type="NCBI Taxonomy" id="2949739"/>
    <lineage>
        <taxon>Bacteria</taxon>
        <taxon>Pseudomonadati</taxon>
        <taxon>Campylobacterota</taxon>
        <taxon>Epsilonproteobacteria</taxon>
        <taxon>Campylobacterales</taxon>
        <taxon>Helicobacteraceae</taxon>
        <taxon>Helicobacter</taxon>
    </lineage>
</organism>
<accession>A0ABT0TVE4</accession>
<evidence type="ECO:0000313" key="4">
    <source>
        <dbReference type="Proteomes" id="UP001057522"/>
    </source>
</evidence>
<dbReference type="InterPro" id="IPR005269">
    <property type="entry name" value="LOG"/>
</dbReference>
<comment type="catalytic activity">
    <reaction evidence="1">
        <text>AMP + H2O = D-ribose 5-phosphate + adenine</text>
        <dbReference type="Rhea" id="RHEA:20129"/>
        <dbReference type="ChEBI" id="CHEBI:15377"/>
        <dbReference type="ChEBI" id="CHEBI:16708"/>
        <dbReference type="ChEBI" id="CHEBI:78346"/>
        <dbReference type="ChEBI" id="CHEBI:456215"/>
        <dbReference type="EC" id="3.2.2.4"/>
    </reaction>
</comment>
<evidence type="ECO:0000313" key="3">
    <source>
        <dbReference type="EMBL" id="MCL9819896.1"/>
    </source>
</evidence>
<gene>
    <name evidence="3" type="ORF">NCR95_06940</name>
</gene>
<dbReference type="EC" id="3.2.2.n1" evidence="2"/>
<evidence type="ECO:0000256" key="1">
    <source>
        <dbReference type="ARBA" id="ARBA00000274"/>
    </source>
</evidence>
<dbReference type="InterPro" id="IPR031100">
    <property type="entry name" value="LOG_fam"/>
</dbReference>
<evidence type="ECO:0000256" key="2">
    <source>
        <dbReference type="RuleBase" id="RU363015"/>
    </source>
</evidence>
<name>A0ABT0TVE4_9HELI</name>
<dbReference type="Gene3D" id="3.40.50.450">
    <property type="match status" value="1"/>
</dbReference>
<dbReference type="EMBL" id="JAMOKX010000006">
    <property type="protein sequence ID" value="MCL9819896.1"/>
    <property type="molecule type" value="Genomic_DNA"/>
</dbReference>
<dbReference type="Pfam" id="PF03641">
    <property type="entry name" value="Lysine_decarbox"/>
    <property type="match status" value="1"/>
</dbReference>
<dbReference type="NCBIfam" id="TIGR00730">
    <property type="entry name" value="Rossman fold protein, TIGR00730 family"/>
    <property type="match status" value="1"/>
</dbReference>
<keyword evidence="4" id="KW-1185">Reference proteome</keyword>
<comment type="caution">
    <text evidence="3">The sequence shown here is derived from an EMBL/GenBank/DDBJ whole genome shotgun (WGS) entry which is preliminary data.</text>
</comment>
<dbReference type="PANTHER" id="PTHR43393:SF3">
    <property type="entry name" value="LYSINE DECARBOXYLASE-LIKE PROTEIN"/>
    <property type="match status" value="1"/>
</dbReference>
<proteinExistence type="inferred from homology"/>
<dbReference type="PANTHER" id="PTHR43393">
    <property type="entry name" value="CYTOKININ RIBOSIDE 5'-MONOPHOSPHATE PHOSPHORIBOHYDROLASE"/>
    <property type="match status" value="1"/>
</dbReference>
<dbReference type="Proteomes" id="UP001057522">
    <property type="component" value="Unassembled WGS sequence"/>
</dbReference>
<comment type="similarity">
    <text evidence="2">Belongs to the LOG family.</text>
</comment>
<dbReference type="RefSeq" id="WP_250604733.1">
    <property type="nucleotide sequence ID" value="NZ_JAMOKX010000006.1"/>
</dbReference>
<keyword evidence="2" id="KW-0378">Hydrolase</keyword>